<name>A0AAD8MAQ8_9APIA</name>
<gene>
    <name evidence="11" type="ORF">POM88_034642</name>
</gene>
<feature type="domain" description="Major facilitator superfamily (MFS) profile" evidence="10">
    <location>
        <begin position="37"/>
        <end position="276"/>
    </location>
</feature>
<evidence type="ECO:0000259" key="10">
    <source>
        <dbReference type="PROSITE" id="PS50850"/>
    </source>
</evidence>
<dbReference type="EMBL" id="JAUIZM010000008">
    <property type="protein sequence ID" value="KAK1368550.1"/>
    <property type="molecule type" value="Genomic_DNA"/>
</dbReference>
<dbReference type="SUPFAM" id="SSF103473">
    <property type="entry name" value="MFS general substrate transporter"/>
    <property type="match status" value="1"/>
</dbReference>
<dbReference type="Pfam" id="PF00083">
    <property type="entry name" value="Sugar_tr"/>
    <property type="match status" value="1"/>
</dbReference>
<dbReference type="AlphaFoldDB" id="A0AAD8MAQ8"/>
<evidence type="ECO:0000256" key="4">
    <source>
        <dbReference type="ARBA" id="ARBA00022597"/>
    </source>
</evidence>
<keyword evidence="12" id="KW-1185">Reference proteome</keyword>
<evidence type="ECO:0000256" key="3">
    <source>
        <dbReference type="ARBA" id="ARBA00022448"/>
    </source>
</evidence>
<dbReference type="InterPro" id="IPR036259">
    <property type="entry name" value="MFS_trans_sf"/>
</dbReference>
<comment type="caution">
    <text evidence="11">The sequence shown here is derived from an EMBL/GenBank/DDBJ whole genome shotgun (WGS) entry which is preliminary data.</text>
</comment>
<organism evidence="11 12">
    <name type="scientific">Heracleum sosnowskyi</name>
    <dbReference type="NCBI Taxonomy" id="360622"/>
    <lineage>
        <taxon>Eukaryota</taxon>
        <taxon>Viridiplantae</taxon>
        <taxon>Streptophyta</taxon>
        <taxon>Embryophyta</taxon>
        <taxon>Tracheophyta</taxon>
        <taxon>Spermatophyta</taxon>
        <taxon>Magnoliopsida</taxon>
        <taxon>eudicotyledons</taxon>
        <taxon>Gunneridae</taxon>
        <taxon>Pentapetalae</taxon>
        <taxon>asterids</taxon>
        <taxon>campanulids</taxon>
        <taxon>Apiales</taxon>
        <taxon>Apiaceae</taxon>
        <taxon>Apioideae</taxon>
        <taxon>apioid superclade</taxon>
        <taxon>Tordylieae</taxon>
        <taxon>Tordyliinae</taxon>
        <taxon>Heracleum</taxon>
    </lineage>
</organism>
<dbReference type="GO" id="GO:0016020">
    <property type="term" value="C:membrane"/>
    <property type="evidence" value="ECO:0007669"/>
    <property type="project" value="UniProtKB-SubCell"/>
</dbReference>
<feature type="transmembrane region" description="Helical" evidence="9">
    <location>
        <begin position="115"/>
        <end position="134"/>
    </location>
</feature>
<keyword evidence="3" id="KW-0813">Transport</keyword>
<dbReference type="InterPro" id="IPR005828">
    <property type="entry name" value="MFS_sugar_transport-like"/>
</dbReference>
<evidence type="ECO:0000256" key="7">
    <source>
        <dbReference type="ARBA" id="ARBA00023136"/>
    </source>
</evidence>
<keyword evidence="5 9" id="KW-0812">Transmembrane</keyword>
<dbReference type="InterPro" id="IPR005829">
    <property type="entry name" value="Sugar_transporter_CS"/>
</dbReference>
<accession>A0AAD8MAQ8</accession>
<dbReference type="InterPro" id="IPR020846">
    <property type="entry name" value="MFS_dom"/>
</dbReference>
<reference evidence="11" key="2">
    <citation type="submission" date="2023-05" db="EMBL/GenBank/DDBJ databases">
        <authorList>
            <person name="Schelkunov M.I."/>
        </authorList>
    </citation>
    <scope>NUCLEOTIDE SEQUENCE</scope>
    <source>
        <strain evidence="11">Hsosn_3</strain>
        <tissue evidence="11">Leaf</tissue>
    </source>
</reference>
<keyword evidence="6 9" id="KW-1133">Transmembrane helix</keyword>
<sequence length="276" mass="30198">MGADDPWEPMILISYILVQIGGQERSLWLQLWGFHSQVLKALAETMKRGTSFGTPCLLENVLAEMVISTIPSLVQDSDASSICLQYSFFGSILTFGAMIGAITSGRIADFIGRKGALRVASGFCVAGWLEIYFAQGTVPLDIGRLATGYGMGVFSYVVPVFIAEIAPKNLRGALIVANQGDQNAWITDLKTESILQKMQLIRLRAKYAHAILASPLNEKRKQIINEAKVLYNKMTSEKVMSIVLAASEGKKVAIRGKNEIKGKVFFGEDDTPKDDN</sequence>
<keyword evidence="4" id="KW-0762">Sugar transport</keyword>
<dbReference type="PANTHER" id="PTHR48021">
    <property type="match status" value="1"/>
</dbReference>
<comment type="subcellular location">
    <subcellularLocation>
        <location evidence="1">Membrane</location>
        <topology evidence="1">Multi-pass membrane protein</topology>
    </subcellularLocation>
</comment>
<dbReference type="Proteomes" id="UP001237642">
    <property type="component" value="Unassembled WGS sequence"/>
</dbReference>
<evidence type="ECO:0000256" key="8">
    <source>
        <dbReference type="ARBA" id="ARBA00044504"/>
    </source>
</evidence>
<proteinExistence type="inferred from homology"/>
<evidence type="ECO:0000313" key="12">
    <source>
        <dbReference type="Proteomes" id="UP001237642"/>
    </source>
</evidence>
<comment type="similarity">
    <text evidence="8">Belongs to the major facilitator superfamily. Phosphate:H(+) symporter (TC 2.A.1.9) family.</text>
</comment>
<reference evidence="11" key="1">
    <citation type="submission" date="2023-02" db="EMBL/GenBank/DDBJ databases">
        <title>Genome of toxic invasive species Heracleum sosnowskyi carries increased number of genes despite the absence of recent whole-genome duplications.</title>
        <authorList>
            <person name="Schelkunov M."/>
            <person name="Shtratnikova V."/>
            <person name="Makarenko M."/>
            <person name="Klepikova A."/>
            <person name="Omelchenko D."/>
            <person name="Novikova G."/>
            <person name="Obukhova E."/>
            <person name="Bogdanov V."/>
            <person name="Penin A."/>
            <person name="Logacheva M."/>
        </authorList>
    </citation>
    <scope>NUCLEOTIDE SEQUENCE</scope>
    <source>
        <strain evidence="11">Hsosn_3</strain>
        <tissue evidence="11">Leaf</tissue>
    </source>
</reference>
<dbReference type="GO" id="GO:0022857">
    <property type="term" value="F:transmembrane transporter activity"/>
    <property type="evidence" value="ECO:0007669"/>
    <property type="project" value="InterPro"/>
</dbReference>
<evidence type="ECO:0000313" key="11">
    <source>
        <dbReference type="EMBL" id="KAK1368550.1"/>
    </source>
</evidence>
<evidence type="ECO:0000256" key="6">
    <source>
        <dbReference type="ARBA" id="ARBA00022989"/>
    </source>
</evidence>
<dbReference type="PANTHER" id="PTHR48021:SF13">
    <property type="entry name" value="SUGAR TRANSPORTER ERD6-LIKE 7"/>
    <property type="match status" value="1"/>
</dbReference>
<protein>
    <recommendedName>
        <fullName evidence="10">Major facilitator superfamily (MFS) profile domain-containing protein</fullName>
    </recommendedName>
</protein>
<keyword evidence="7 9" id="KW-0472">Membrane</keyword>
<evidence type="ECO:0000256" key="1">
    <source>
        <dbReference type="ARBA" id="ARBA00004141"/>
    </source>
</evidence>
<evidence type="ECO:0000256" key="9">
    <source>
        <dbReference type="SAM" id="Phobius"/>
    </source>
</evidence>
<evidence type="ECO:0000256" key="5">
    <source>
        <dbReference type="ARBA" id="ARBA00022692"/>
    </source>
</evidence>
<evidence type="ECO:0000256" key="2">
    <source>
        <dbReference type="ARBA" id="ARBA00010992"/>
    </source>
</evidence>
<feature type="transmembrane region" description="Helical" evidence="9">
    <location>
        <begin position="84"/>
        <end position="103"/>
    </location>
</feature>
<dbReference type="InterPro" id="IPR050549">
    <property type="entry name" value="MFS_Trehalose_Transporter"/>
</dbReference>
<dbReference type="Gene3D" id="1.20.1250.20">
    <property type="entry name" value="MFS general substrate transporter like domains"/>
    <property type="match status" value="1"/>
</dbReference>
<comment type="similarity">
    <text evidence="2">Belongs to the major facilitator superfamily. Sugar transporter (TC 2.A.1.1) family.</text>
</comment>
<feature type="transmembrane region" description="Helical" evidence="9">
    <location>
        <begin position="146"/>
        <end position="166"/>
    </location>
</feature>
<dbReference type="PROSITE" id="PS50850">
    <property type="entry name" value="MFS"/>
    <property type="match status" value="1"/>
</dbReference>
<dbReference type="PROSITE" id="PS00216">
    <property type="entry name" value="SUGAR_TRANSPORT_1"/>
    <property type="match status" value="1"/>
</dbReference>